<dbReference type="Gene3D" id="3.40.1190.20">
    <property type="match status" value="1"/>
</dbReference>
<dbReference type="EMBL" id="JBIGIC010000021">
    <property type="protein sequence ID" value="MFG6490322.1"/>
    <property type="molecule type" value="Genomic_DNA"/>
</dbReference>
<dbReference type="CDD" id="cd01167">
    <property type="entry name" value="bac_FRK"/>
    <property type="match status" value="1"/>
</dbReference>
<reference evidence="7 8" key="1">
    <citation type="submission" date="2024-08" db="EMBL/GenBank/DDBJ databases">
        <authorList>
            <person name="Lu H."/>
        </authorList>
    </citation>
    <scope>NUCLEOTIDE SEQUENCE [LARGE SCALE GENOMIC DNA]</scope>
    <source>
        <strain evidence="7 8">BYS78W</strain>
    </source>
</reference>
<dbReference type="Proteomes" id="UP001606134">
    <property type="component" value="Unassembled WGS sequence"/>
</dbReference>
<sequence length="317" mass="34035">MTQFLHPDLPHFIAFGEALTDLIRTGPDRWRSACGGSPWNVAVAMSALGQLSAFAGGISRDPFGAEIWQASQDADLDLRFIQQLPRPPLLAVVHETDPPRYFFIGQDSADLHFRPEGLPAGWTRSLRWAHFGSLGLVREPLAGRLLALAEALKGEGRLISYDPNFRSPPMDASYDDTLAQMCRLADVIKVSDEDLRGLFRVADYRSGLAQIVAWNPGCWLLLTRGEAGATLYHGVEECSGLPPRVDVVDTVGAGDSAMAGLLDSLMRNAAAPIEQHLRWALAAGSAACTAPGFAPPRPALVAALAEEVDIAEGESAA</sequence>
<dbReference type="SUPFAM" id="SSF53613">
    <property type="entry name" value="Ribokinase-like"/>
    <property type="match status" value="1"/>
</dbReference>
<keyword evidence="5" id="KW-0067">ATP-binding</keyword>
<name>A0ABW7HK63_9BURK</name>
<keyword evidence="3" id="KW-0547">Nucleotide-binding</keyword>
<dbReference type="GO" id="GO:0016301">
    <property type="term" value="F:kinase activity"/>
    <property type="evidence" value="ECO:0007669"/>
    <property type="project" value="UniProtKB-KW"/>
</dbReference>
<comment type="caution">
    <text evidence="7">The sequence shown here is derived from an EMBL/GenBank/DDBJ whole genome shotgun (WGS) entry which is preliminary data.</text>
</comment>
<keyword evidence="2 7" id="KW-0808">Transferase</keyword>
<dbReference type="InterPro" id="IPR002173">
    <property type="entry name" value="Carboh/pur_kinase_PfkB_CS"/>
</dbReference>
<evidence type="ECO:0000313" key="8">
    <source>
        <dbReference type="Proteomes" id="UP001606134"/>
    </source>
</evidence>
<evidence type="ECO:0000256" key="3">
    <source>
        <dbReference type="ARBA" id="ARBA00022741"/>
    </source>
</evidence>
<evidence type="ECO:0000259" key="6">
    <source>
        <dbReference type="Pfam" id="PF00294"/>
    </source>
</evidence>
<keyword evidence="8" id="KW-1185">Reference proteome</keyword>
<evidence type="ECO:0000256" key="2">
    <source>
        <dbReference type="ARBA" id="ARBA00022679"/>
    </source>
</evidence>
<dbReference type="EC" id="2.7.1.-" evidence="7"/>
<dbReference type="PANTHER" id="PTHR43085:SF1">
    <property type="entry name" value="PSEUDOURIDINE KINASE-RELATED"/>
    <property type="match status" value="1"/>
</dbReference>
<comment type="similarity">
    <text evidence="1">Belongs to the carbohydrate kinase PfkB family.</text>
</comment>
<evidence type="ECO:0000256" key="5">
    <source>
        <dbReference type="ARBA" id="ARBA00022840"/>
    </source>
</evidence>
<evidence type="ECO:0000313" key="7">
    <source>
        <dbReference type="EMBL" id="MFG6490322.1"/>
    </source>
</evidence>
<dbReference type="RefSeq" id="WP_394417315.1">
    <property type="nucleotide sequence ID" value="NZ_JBIGIC010000021.1"/>
</dbReference>
<dbReference type="Pfam" id="PF00294">
    <property type="entry name" value="PfkB"/>
    <property type="match status" value="1"/>
</dbReference>
<dbReference type="PANTHER" id="PTHR43085">
    <property type="entry name" value="HEXOKINASE FAMILY MEMBER"/>
    <property type="match status" value="1"/>
</dbReference>
<protein>
    <submittedName>
        <fullName evidence="7">Carbohydrate kinase</fullName>
        <ecNumber evidence="7">2.7.1.-</ecNumber>
    </submittedName>
</protein>
<feature type="domain" description="Carbohydrate kinase PfkB" evidence="6">
    <location>
        <begin position="14"/>
        <end position="298"/>
    </location>
</feature>
<accession>A0ABW7HK63</accession>
<dbReference type="InterPro" id="IPR050306">
    <property type="entry name" value="PfkB_Carbo_kinase"/>
</dbReference>
<keyword evidence="4 7" id="KW-0418">Kinase</keyword>
<evidence type="ECO:0000256" key="4">
    <source>
        <dbReference type="ARBA" id="ARBA00022777"/>
    </source>
</evidence>
<dbReference type="PROSITE" id="PS00584">
    <property type="entry name" value="PFKB_KINASES_2"/>
    <property type="match status" value="1"/>
</dbReference>
<gene>
    <name evidence="7" type="ORF">ACG04R_26870</name>
</gene>
<dbReference type="InterPro" id="IPR011611">
    <property type="entry name" value="PfkB_dom"/>
</dbReference>
<evidence type="ECO:0000256" key="1">
    <source>
        <dbReference type="ARBA" id="ARBA00010688"/>
    </source>
</evidence>
<proteinExistence type="inferred from homology"/>
<dbReference type="InterPro" id="IPR029056">
    <property type="entry name" value="Ribokinase-like"/>
</dbReference>
<organism evidence="7 8">
    <name type="scientific">Pelomonas candidula</name>
    <dbReference type="NCBI Taxonomy" id="3299025"/>
    <lineage>
        <taxon>Bacteria</taxon>
        <taxon>Pseudomonadati</taxon>
        <taxon>Pseudomonadota</taxon>
        <taxon>Betaproteobacteria</taxon>
        <taxon>Burkholderiales</taxon>
        <taxon>Sphaerotilaceae</taxon>
        <taxon>Roseateles</taxon>
    </lineage>
</organism>